<dbReference type="InterPro" id="IPR006153">
    <property type="entry name" value="Cation/H_exchanger_TM"/>
</dbReference>
<dbReference type="PANTHER" id="PTHR32507:SF0">
    <property type="entry name" value="NA(+)_H(+) ANTIPORTER 2-RELATED"/>
    <property type="match status" value="1"/>
</dbReference>
<dbReference type="GO" id="GO:0015297">
    <property type="term" value="F:antiporter activity"/>
    <property type="evidence" value="ECO:0007669"/>
    <property type="project" value="UniProtKB-KW"/>
</dbReference>
<feature type="transmembrane region" description="Helical" evidence="10">
    <location>
        <begin position="132"/>
        <end position="154"/>
    </location>
</feature>
<evidence type="ECO:0000256" key="1">
    <source>
        <dbReference type="ARBA" id="ARBA00004651"/>
    </source>
</evidence>
<comment type="subcellular location">
    <subcellularLocation>
        <location evidence="1">Cell membrane</location>
        <topology evidence="1">Multi-pass membrane protein</topology>
    </subcellularLocation>
</comment>
<evidence type="ECO:0000256" key="4">
    <source>
        <dbReference type="ARBA" id="ARBA00022475"/>
    </source>
</evidence>
<sequence length="470" mass="52435">MNTYHVIIAAASVIILSFLFNLLAKKTNIPSVLMLILLGVGIQLYRKPDISTGGSEEWILSVLEILGNVGLIFIVLEAALDLKIKREKIGLIAKSFFVALIALVGSSLGIAGIIMLISGYPENPDATLFKSLMYAVPLSIMSSAIIIPSVSSLIPEKKEFMIYEATFSDILGIMFFYFLKDYHHVEGALNITGGIAKNIGITVIIALVASYLLTLLFQKLKASAKYFLMFAILMLLYAVGKTFHLSSLLIILFFGLVMNNTQTFFIGPLKSMSVPEKMKESMHELHVITLETAFVLRTFFFVIFGVTITLGSLVDWKVALISVGVVAVLFLVRYLLLKIFIRKDIIPQLWIAPRGLITVLLFYAIPSGHIDSHGEVLEQYDINYDYRIPDFPEGILLYAILITSLIMTVSLIMNRGEKVRDVFMDVITLKGGDNTLVDKIEESLSDKEEENYIEKEHNDEAEPPEDVEKD</sequence>
<keyword evidence="13" id="KW-1185">Reference proteome</keyword>
<evidence type="ECO:0000256" key="2">
    <source>
        <dbReference type="ARBA" id="ARBA00022448"/>
    </source>
</evidence>
<feature type="transmembrane region" description="Helical" evidence="10">
    <location>
        <begin position="348"/>
        <end position="365"/>
    </location>
</feature>
<dbReference type="GO" id="GO:0005886">
    <property type="term" value="C:plasma membrane"/>
    <property type="evidence" value="ECO:0007669"/>
    <property type="project" value="UniProtKB-SubCell"/>
</dbReference>
<feature type="transmembrane region" description="Helical" evidence="10">
    <location>
        <begin position="246"/>
        <end position="266"/>
    </location>
</feature>
<feature type="transmembrane region" description="Helical" evidence="10">
    <location>
        <begin position="395"/>
        <end position="414"/>
    </location>
</feature>
<feature type="domain" description="Cation/H+ exchanger transmembrane" evidence="11">
    <location>
        <begin position="15"/>
        <end position="405"/>
    </location>
</feature>
<dbReference type="Pfam" id="PF00999">
    <property type="entry name" value="Na_H_Exchanger"/>
    <property type="match status" value="1"/>
</dbReference>
<accession>A0A916NFU2</accession>
<evidence type="ECO:0000313" key="13">
    <source>
        <dbReference type="Proteomes" id="UP000683507"/>
    </source>
</evidence>
<dbReference type="PANTHER" id="PTHR32507">
    <property type="entry name" value="NA(+)/H(+) ANTIPORTER 1"/>
    <property type="match status" value="1"/>
</dbReference>
<feature type="transmembrane region" description="Helical" evidence="10">
    <location>
        <begin position="199"/>
        <end position="217"/>
    </location>
</feature>
<keyword evidence="2" id="KW-0813">Transport</keyword>
<keyword evidence="7" id="KW-0406">Ion transport</keyword>
<proteinExistence type="predicted"/>
<evidence type="ECO:0000256" key="9">
    <source>
        <dbReference type="SAM" id="MobiDB-lite"/>
    </source>
</evidence>
<feature type="transmembrane region" description="Helical" evidence="10">
    <location>
        <begin position="96"/>
        <end position="120"/>
    </location>
</feature>
<evidence type="ECO:0000256" key="3">
    <source>
        <dbReference type="ARBA" id="ARBA00022449"/>
    </source>
</evidence>
<keyword evidence="4" id="KW-1003">Cell membrane</keyword>
<feature type="transmembrane region" description="Helical" evidence="10">
    <location>
        <begin position="6"/>
        <end position="24"/>
    </location>
</feature>
<name>A0A916NFU2_9FLAO</name>
<dbReference type="Proteomes" id="UP000683507">
    <property type="component" value="Chromosome"/>
</dbReference>
<keyword evidence="8 10" id="KW-0472">Membrane</keyword>
<evidence type="ECO:0000256" key="8">
    <source>
        <dbReference type="ARBA" id="ARBA00023136"/>
    </source>
</evidence>
<evidence type="ECO:0000256" key="7">
    <source>
        <dbReference type="ARBA" id="ARBA00023065"/>
    </source>
</evidence>
<evidence type="ECO:0000313" key="12">
    <source>
        <dbReference type="EMBL" id="CAG5078604.1"/>
    </source>
</evidence>
<dbReference type="InterPro" id="IPR038770">
    <property type="entry name" value="Na+/solute_symporter_sf"/>
</dbReference>
<evidence type="ECO:0000256" key="10">
    <source>
        <dbReference type="SAM" id="Phobius"/>
    </source>
</evidence>
<dbReference type="KEGG" id="ptan:CRYO30217_00719"/>
<feature type="transmembrane region" description="Helical" evidence="10">
    <location>
        <begin position="58"/>
        <end position="76"/>
    </location>
</feature>
<feature type="transmembrane region" description="Helical" evidence="10">
    <location>
        <begin position="161"/>
        <end position="179"/>
    </location>
</feature>
<feature type="transmembrane region" description="Helical" evidence="10">
    <location>
        <begin position="29"/>
        <end position="46"/>
    </location>
</feature>
<evidence type="ECO:0000256" key="6">
    <source>
        <dbReference type="ARBA" id="ARBA00022989"/>
    </source>
</evidence>
<keyword evidence="6 10" id="KW-1133">Transmembrane helix</keyword>
<dbReference type="RefSeq" id="WP_258540947.1">
    <property type="nucleotide sequence ID" value="NZ_OU015584.1"/>
</dbReference>
<feature type="transmembrane region" description="Helical" evidence="10">
    <location>
        <begin position="287"/>
        <end position="310"/>
    </location>
</feature>
<dbReference type="EMBL" id="OU015584">
    <property type="protein sequence ID" value="CAG5078604.1"/>
    <property type="molecule type" value="Genomic_DNA"/>
</dbReference>
<keyword evidence="3" id="KW-0050">Antiport</keyword>
<dbReference type="GO" id="GO:1902600">
    <property type="term" value="P:proton transmembrane transport"/>
    <property type="evidence" value="ECO:0007669"/>
    <property type="project" value="InterPro"/>
</dbReference>
<protein>
    <recommendedName>
        <fullName evidence="11">Cation/H+ exchanger transmembrane domain-containing protein</fullName>
    </recommendedName>
</protein>
<evidence type="ECO:0000259" key="11">
    <source>
        <dbReference type="Pfam" id="PF00999"/>
    </source>
</evidence>
<dbReference type="AlphaFoldDB" id="A0A916NFU2"/>
<keyword evidence="5 10" id="KW-0812">Transmembrane</keyword>
<evidence type="ECO:0000256" key="5">
    <source>
        <dbReference type="ARBA" id="ARBA00022692"/>
    </source>
</evidence>
<dbReference type="Gene3D" id="1.20.1530.20">
    <property type="match status" value="1"/>
</dbReference>
<gene>
    <name evidence="12" type="ORF">CRYO30217_00719</name>
</gene>
<organism evidence="12 13">
    <name type="scientific">Parvicella tangerina</name>
    <dbReference type="NCBI Taxonomy" id="2829795"/>
    <lineage>
        <taxon>Bacteria</taxon>
        <taxon>Pseudomonadati</taxon>
        <taxon>Bacteroidota</taxon>
        <taxon>Flavobacteriia</taxon>
        <taxon>Flavobacteriales</taxon>
        <taxon>Parvicellaceae</taxon>
        <taxon>Parvicella</taxon>
    </lineage>
</organism>
<reference evidence="12" key="1">
    <citation type="submission" date="2021-04" db="EMBL/GenBank/DDBJ databases">
        <authorList>
            <person name="Rodrigo-Torres L."/>
            <person name="Arahal R. D."/>
            <person name="Lucena T."/>
        </authorList>
    </citation>
    <scope>NUCLEOTIDE SEQUENCE</scope>
    <source>
        <strain evidence="12">AS29M-1</strain>
    </source>
</reference>
<feature type="transmembrane region" description="Helical" evidence="10">
    <location>
        <begin position="224"/>
        <end position="240"/>
    </location>
</feature>
<feature type="region of interest" description="Disordered" evidence="9">
    <location>
        <begin position="447"/>
        <end position="470"/>
    </location>
</feature>
<feature type="transmembrane region" description="Helical" evidence="10">
    <location>
        <begin position="316"/>
        <end position="336"/>
    </location>
</feature>